<dbReference type="EMBL" id="MU825886">
    <property type="protein sequence ID" value="KAJ7384552.1"/>
    <property type="molecule type" value="Genomic_DNA"/>
</dbReference>
<evidence type="ECO:0000313" key="3">
    <source>
        <dbReference type="Proteomes" id="UP001163046"/>
    </source>
</evidence>
<evidence type="ECO:0000256" key="1">
    <source>
        <dbReference type="SAM" id="Coils"/>
    </source>
</evidence>
<protein>
    <submittedName>
        <fullName evidence="2">Uncharacterized protein</fullName>
    </submittedName>
</protein>
<comment type="caution">
    <text evidence="2">The sequence shown here is derived from an EMBL/GenBank/DDBJ whole genome shotgun (WGS) entry which is preliminary data.</text>
</comment>
<dbReference type="AlphaFoldDB" id="A0A9X0D296"/>
<accession>A0A9X0D296</accession>
<feature type="coiled-coil region" evidence="1">
    <location>
        <begin position="382"/>
        <end position="416"/>
    </location>
</feature>
<sequence length="458" mass="53757">MEKEHELEQMYRSISNKNVEIDALSLELKQERSDNDSLRSAIDVAKCDANREKGLLESIRQLEKQLEQMEELRETTLTSLKSKEQALEKTRVKIDDLRLELKREKSDKECLRRAVEVTKCNAKREKELSEKTRRELENQLREMEELRDVSKASLLSKEEELQQLNCSISRKDVKIDDLTQELKQERSEKRGLKKTMEITESNTKRQRLLLDDKENEVDKLKELLRDYEKKIDDLNVNMKQLRKELEVAEDLLHYRQNDVGNLAISSRAQYNRWDFVPKRLGRNTDDSFNEMGSLMGHVGERLKTILQRQKEVDASTTLLKQKEAETERILYKLREELNQREDEIESLKKSVNEGECTKSRLKDIEHENIDLKRCLGDEGDKVKKLEIAVKLLEGDVERTQNSLNQRQAALEEADESLQIKCSLLTSMEAKVCLRDNEIEGLKLMNKEKASSWSKLRHR</sequence>
<evidence type="ECO:0000313" key="2">
    <source>
        <dbReference type="EMBL" id="KAJ7384552.1"/>
    </source>
</evidence>
<organism evidence="2 3">
    <name type="scientific">Desmophyllum pertusum</name>
    <dbReference type="NCBI Taxonomy" id="174260"/>
    <lineage>
        <taxon>Eukaryota</taxon>
        <taxon>Metazoa</taxon>
        <taxon>Cnidaria</taxon>
        <taxon>Anthozoa</taxon>
        <taxon>Hexacorallia</taxon>
        <taxon>Scleractinia</taxon>
        <taxon>Caryophylliina</taxon>
        <taxon>Caryophylliidae</taxon>
        <taxon>Desmophyllum</taxon>
    </lineage>
</organism>
<gene>
    <name evidence="2" type="ORF">OS493_021183</name>
</gene>
<reference evidence="2" key="1">
    <citation type="submission" date="2023-01" db="EMBL/GenBank/DDBJ databases">
        <title>Genome assembly of the deep-sea coral Lophelia pertusa.</title>
        <authorList>
            <person name="Herrera S."/>
            <person name="Cordes E."/>
        </authorList>
    </citation>
    <scope>NUCLEOTIDE SEQUENCE</scope>
    <source>
        <strain evidence="2">USNM1676648</strain>
        <tissue evidence="2">Polyp</tissue>
    </source>
</reference>
<keyword evidence="3" id="KW-1185">Reference proteome</keyword>
<name>A0A9X0D296_9CNID</name>
<feature type="coiled-coil region" evidence="1">
    <location>
        <begin position="14"/>
        <end position="251"/>
    </location>
</feature>
<dbReference type="OrthoDB" id="10440251at2759"/>
<dbReference type="Proteomes" id="UP001163046">
    <property type="component" value="Unassembled WGS sequence"/>
</dbReference>
<feature type="coiled-coil region" evidence="1">
    <location>
        <begin position="330"/>
        <end position="357"/>
    </location>
</feature>
<proteinExistence type="predicted"/>
<keyword evidence="1" id="KW-0175">Coiled coil</keyword>